<evidence type="ECO:0000313" key="2">
    <source>
        <dbReference type="Proteomes" id="UP000199409"/>
    </source>
</evidence>
<organism evidence="1 2">
    <name type="scientific">Desulfuromusa kysingii</name>
    <dbReference type="NCBI Taxonomy" id="37625"/>
    <lineage>
        <taxon>Bacteria</taxon>
        <taxon>Pseudomonadati</taxon>
        <taxon>Thermodesulfobacteriota</taxon>
        <taxon>Desulfuromonadia</taxon>
        <taxon>Desulfuromonadales</taxon>
        <taxon>Geopsychrobacteraceae</taxon>
        <taxon>Desulfuromusa</taxon>
    </lineage>
</organism>
<gene>
    <name evidence="1" type="ORF">SAMN05660420_01301</name>
</gene>
<dbReference type="EMBL" id="FNQN01000003">
    <property type="protein sequence ID" value="SEA12730.1"/>
    <property type="molecule type" value="Genomic_DNA"/>
</dbReference>
<accession>A0A1H3YMG0</accession>
<sequence length="240" mass="26555">MAEMRDPSQLFYSEVKAFSQNIRHLICEQHPTPSLLADLVQALVRFKELAAATEMVSFCLITERLETVIGRHAAAATQPTAIEIETIELAVDWLDQLAFLHQEDFPEPGSLVTELLYTFDLVERSHDAVSLAELVASDTEARANKPTDPFSEDPEVNVRDCAVVAYRDPFAEDPGFGLEFDLLQRTVHYLVETESLGDDPFSADPAIASCEGDVKTTQLEPAVLSKQPYDLFASDPPLGD</sequence>
<evidence type="ECO:0000313" key="1">
    <source>
        <dbReference type="EMBL" id="SEA12730.1"/>
    </source>
</evidence>
<name>A0A1H3YMG0_9BACT</name>
<dbReference type="OrthoDB" id="9850546at2"/>
<reference evidence="1 2" key="1">
    <citation type="submission" date="2016-10" db="EMBL/GenBank/DDBJ databases">
        <authorList>
            <person name="de Groot N.N."/>
        </authorList>
    </citation>
    <scope>NUCLEOTIDE SEQUENCE [LARGE SCALE GENOMIC DNA]</scope>
    <source>
        <strain evidence="1 2">DSM 7343</strain>
    </source>
</reference>
<protein>
    <submittedName>
        <fullName evidence="1">Uncharacterized protein</fullName>
    </submittedName>
</protein>
<dbReference type="AlphaFoldDB" id="A0A1H3YMG0"/>
<proteinExistence type="predicted"/>
<dbReference type="Proteomes" id="UP000199409">
    <property type="component" value="Unassembled WGS sequence"/>
</dbReference>
<keyword evidence="2" id="KW-1185">Reference proteome</keyword>
<dbReference type="RefSeq" id="WP_092345928.1">
    <property type="nucleotide sequence ID" value="NZ_FNQN01000003.1"/>
</dbReference>